<comment type="caution">
    <text evidence="1">The sequence shown here is derived from an EMBL/GenBank/DDBJ whole genome shotgun (WGS) entry which is preliminary data.</text>
</comment>
<accession>A0ABR2DLE5</accession>
<evidence type="ECO:0000313" key="2">
    <source>
        <dbReference type="Proteomes" id="UP001472677"/>
    </source>
</evidence>
<gene>
    <name evidence="1" type="ORF">V6N12_046387</name>
</gene>
<dbReference type="EMBL" id="JBBPBM010000025">
    <property type="protein sequence ID" value="KAK8540094.1"/>
    <property type="molecule type" value="Genomic_DNA"/>
</dbReference>
<evidence type="ECO:0000313" key="1">
    <source>
        <dbReference type="EMBL" id="KAK8540094.1"/>
    </source>
</evidence>
<organism evidence="1 2">
    <name type="scientific">Hibiscus sabdariffa</name>
    <name type="common">roselle</name>
    <dbReference type="NCBI Taxonomy" id="183260"/>
    <lineage>
        <taxon>Eukaryota</taxon>
        <taxon>Viridiplantae</taxon>
        <taxon>Streptophyta</taxon>
        <taxon>Embryophyta</taxon>
        <taxon>Tracheophyta</taxon>
        <taxon>Spermatophyta</taxon>
        <taxon>Magnoliopsida</taxon>
        <taxon>eudicotyledons</taxon>
        <taxon>Gunneridae</taxon>
        <taxon>Pentapetalae</taxon>
        <taxon>rosids</taxon>
        <taxon>malvids</taxon>
        <taxon>Malvales</taxon>
        <taxon>Malvaceae</taxon>
        <taxon>Malvoideae</taxon>
        <taxon>Hibiscus</taxon>
    </lineage>
</organism>
<sequence>MAVVTMATVTSDGGLARLIDRFGRPARSTTGCDAGAKLSQCTHGACSYASECKCTMRVQSHLVLGYRCGVFGGESETIDHLFRLCSTSYATWLCVVIQPSRAHEFFSMEFMDWLRYNITSNAFVVSNDVEWPLLFGLVLWSLWLNYNRLIVDMQNAGNEFVLMMSRHMNGEYNFTS</sequence>
<keyword evidence="2" id="KW-1185">Reference proteome</keyword>
<dbReference type="Proteomes" id="UP001472677">
    <property type="component" value="Unassembled WGS sequence"/>
</dbReference>
<protein>
    <submittedName>
        <fullName evidence="1">Uncharacterized protein</fullName>
    </submittedName>
</protein>
<name>A0ABR2DLE5_9ROSI</name>
<proteinExistence type="predicted"/>
<reference evidence="1 2" key="1">
    <citation type="journal article" date="2024" name="G3 (Bethesda)">
        <title>Genome assembly of Hibiscus sabdariffa L. provides insights into metabolisms of medicinal natural products.</title>
        <authorList>
            <person name="Kim T."/>
        </authorList>
    </citation>
    <scope>NUCLEOTIDE SEQUENCE [LARGE SCALE GENOMIC DNA]</scope>
    <source>
        <strain evidence="1">TK-2024</strain>
        <tissue evidence="1">Old leaves</tissue>
    </source>
</reference>